<organism evidence="1 2">
    <name type="scientific">candidate division CSSED10-310 bacterium</name>
    <dbReference type="NCBI Taxonomy" id="2855610"/>
    <lineage>
        <taxon>Bacteria</taxon>
        <taxon>Bacteria division CSSED10-310</taxon>
    </lineage>
</organism>
<sequence>MSGEIRTYKINHVKASLIGNLIENFLEMFPMHVETITSKALKPIRIWVNTAANTIVIGINPLSPKTTKEQVEETWKLIERLIAENDIVSEQFQAD</sequence>
<keyword evidence="2" id="KW-1185">Reference proteome</keyword>
<dbReference type="Proteomes" id="UP001594351">
    <property type="component" value="Unassembled WGS sequence"/>
</dbReference>
<dbReference type="EMBL" id="JBHPBY010000364">
    <property type="protein sequence ID" value="MFC1852772.1"/>
    <property type="molecule type" value="Genomic_DNA"/>
</dbReference>
<reference evidence="1 2" key="1">
    <citation type="submission" date="2024-09" db="EMBL/GenBank/DDBJ databases">
        <title>Laminarin stimulates single cell rates of sulfate reduction while oxygen inhibits transcriptomic activity in coastal marine sediment.</title>
        <authorList>
            <person name="Lindsay M."/>
            <person name="Orcutt B."/>
            <person name="Emerson D."/>
            <person name="Stepanauskas R."/>
            <person name="D'Angelo T."/>
        </authorList>
    </citation>
    <scope>NUCLEOTIDE SEQUENCE [LARGE SCALE GENOMIC DNA]</scope>
    <source>
        <strain evidence="1">SAG AM-311-K15</strain>
    </source>
</reference>
<evidence type="ECO:0000313" key="1">
    <source>
        <dbReference type="EMBL" id="MFC1852772.1"/>
    </source>
</evidence>
<protein>
    <recommendedName>
        <fullName evidence="3">DUF59 domain-containing protein</fullName>
    </recommendedName>
</protein>
<gene>
    <name evidence="1" type="ORF">ACFL27_21455</name>
</gene>
<evidence type="ECO:0000313" key="2">
    <source>
        <dbReference type="Proteomes" id="UP001594351"/>
    </source>
</evidence>
<proteinExistence type="predicted"/>
<comment type="caution">
    <text evidence="1">The sequence shown here is derived from an EMBL/GenBank/DDBJ whole genome shotgun (WGS) entry which is preliminary data.</text>
</comment>
<evidence type="ECO:0008006" key="3">
    <source>
        <dbReference type="Google" id="ProtNLM"/>
    </source>
</evidence>
<name>A0ABV6Z2U0_UNCC1</name>
<accession>A0ABV6Z2U0</accession>